<dbReference type="PANTHER" id="PTHR28152">
    <property type="entry name" value="HYDROXYACYL-THIOESTER DEHYDRATASE TYPE 2, MITOCHONDRIAL"/>
    <property type="match status" value="1"/>
</dbReference>
<dbReference type="InterPro" id="IPR052741">
    <property type="entry name" value="Mitochondrial_HTD2"/>
</dbReference>
<dbReference type="OrthoDB" id="3257538at2759"/>
<dbReference type="Proteomes" id="UP000262825">
    <property type="component" value="Unassembled WGS sequence"/>
</dbReference>
<dbReference type="VEuPathDB" id="FungiDB:SCODWIG_03003"/>
<gene>
    <name evidence="1" type="ORF">SCODWIG_03003</name>
</gene>
<dbReference type="SUPFAM" id="SSF54637">
    <property type="entry name" value="Thioesterase/thiol ester dehydrase-isomerase"/>
    <property type="match status" value="1"/>
</dbReference>
<proteinExistence type="predicted"/>
<dbReference type="GO" id="GO:0019171">
    <property type="term" value="F:(3R)-hydroxyacyl-[acyl-carrier-protein] dehydratase activity"/>
    <property type="evidence" value="ECO:0007669"/>
    <property type="project" value="TreeGrafter"/>
</dbReference>
<reference evidence="2" key="1">
    <citation type="submission" date="2018-06" db="EMBL/GenBank/DDBJ databases">
        <authorList>
            <person name="Guldener U."/>
        </authorList>
    </citation>
    <scope>NUCLEOTIDE SEQUENCE [LARGE SCALE GENOMIC DNA]</scope>
    <source>
        <strain evidence="2">UTAD17</strain>
    </source>
</reference>
<dbReference type="EMBL" id="UFAJ01000619">
    <property type="protein sequence ID" value="SSD61242.1"/>
    <property type="molecule type" value="Genomic_DNA"/>
</dbReference>
<dbReference type="Gene3D" id="3.10.129.10">
    <property type="entry name" value="Hotdog Thioesterase"/>
    <property type="match status" value="1"/>
</dbReference>
<protein>
    <recommendedName>
        <fullName evidence="3">Hydroxyacyl-thioester dehydratase type 2, mitochondrial</fullName>
    </recommendedName>
</protein>
<keyword evidence="2" id="KW-1185">Reference proteome</keyword>
<dbReference type="InterPro" id="IPR029069">
    <property type="entry name" value="HotDog_dom_sf"/>
</dbReference>
<name>A0A376B9B2_9ASCO</name>
<accession>A0A376B9B2</accession>
<evidence type="ECO:0000313" key="1">
    <source>
        <dbReference type="EMBL" id="SSD61242.1"/>
    </source>
</evidence>
<dbReference type="GO" id="GO:0005739">
    <property type="term" value="C:mitochondrion"/>
    <property type="evidence" value="ECO:0007669"/>
    <property type="project" value="TreeGrafter"/>
</dbReference>
<evidence type="ECO:0008006" key="3">
    <source>
        <dbReference type="Google" id="ProtNLM"/>
    </source>
</evidence>
<evidence type="ECO:0000313" key="2">
    <source>
        <dbReference type="Proteomes" id="UP000262825"/>
    </source>
</evidence>
<organism evidence="1 2">
    <name type="scientific">Saccharomycodes ludwigii</name>
    <dbReference type="NCBI Taxonomy" id="36035"/>
    <lineage>
        <taxon>Eukaryota</taxon>
        <taxon>Fungi</taxon>
        <taxon>Dikarya</taxon>
        <taxon>Ascomycota</taxon>
        <taxon>Saccharomycotina</taxon>
        <taxon>Saccharomycetes</taxon>
        <taxon>Saccharomycodales</taxon>
        <taxon>Saccharomycodaceae</taxon>
        <taxon>Saccharomycodes</taxon>
    </lineage>
</organism>
<dbReference type="PANTHER" id="PTHR28152:SF1">
    <property type="entry name" value="HYDROXYACYL-THIOESTER DEHYDRATASE TYPE 2, MITOCHONDRIAL"/>
    <property type="match status" value="1"/>
</dbReference>
<dbReference type="AlphaFoldDB" id="A0A376B9B2"/>
<sequence length="326" mass="38061">MKYLGNKWLITDFINSKNIIAFNNLVFSGNSHSVLSEIQTNNKYNPHFHYGDHLLYFNPVNIEQDADGYYSYLSPSKNFFSDKEDIIGYSGYKRRMWTQGKITFPQPLPSQLNFEMNKTYQCLEKIKYVKILANNAFINIEREIYPCLNDSSFKPSIQKLTDDEYNSLSTKNVNNMVVKETRMLMYTNELYNSNCNNYTNRICGTNEKLLTSPQSIRKYSEITNNPHRIHLDAQYCWLEEKLPDVIMHGPFSIQLILRNFIACHPNLNIKSIDYKNRNPIFANANISFEIKPVPNRSNIYQSNIINTLDSQILVESKIHVEKNPCV</sequence>